<proteinExistence type="predicted"/>
<protein>
    <recommendedName>
        <fullName evidence="4">Chitin-binding type-4 domain-containing protein</fullName>
    </recommendedName>
</protein>
<keyword evidence="1" id="KW-0732">Signal</keyword>
<evidence type="ECO:0008006" key="4">
    <source>
        <dbReference type="Google" id="ProtNLM"/>
    </source>
</evidence>
<feature type="non-terminal residue" evidence="2">
    <location>
        <position position="1"/>
    </location>
</feature>
<evidence type="ECO:0000313" key="2">
    <source>
        <dbReference type="EMBL" id="ORZ34565.1"/>
    </source>
</evidence>
<dbReference type="OrthoDB" id="2342176at2759"/>
<dbReference type="Gene3D" id="2.70.50.70">
    <property type="match status" value="1"/>
</dbReference>
<feature type="non-terminal residue" evidence="2">
    <location>
        <position position="200"/>
    </location>
</feature>
<comment type="caution">
    <text evidence="2">The sequence shown here is derived from an EMBL/GenBank/DDBJ whole genome shotgun (WGS) entry which is preliminary data.</text>
</comment>
<evidence type="ECO:0000313" key="3">
    <source>
        <dbReference type="Proteomes" id="UP000193411"/>
    </source>
</evidence>
<sequence>ALTLITTALLAALLSVPTAVHAHSRLLSPPTRFGGFCARRDEVCPPCGFRDKDHAKPENTVYARGQQVPMVWPRNNHAGGFVSFSIVPFDWKQTFEEFDANIVQFNCNESGCRSGYPEDLYGEDPKWMGENENKCSAPLEIPDYLPDGQYSVKWQWFAVGNWFGDYNRGHTDYYGCHDFTIRGGRPYNPASRPACPRFIP</sequence>
<keyword evidence="3" id="KW-1185">Reference proteome</keyword>
<evidence type="ECO:0000256" key="1">
    <source>
        <dbReference type="SAM" id="SignalP"/>
    </source>
</evidence>
<feature type="signal peptide" evidence="1">
    <location>
        <begin position="1"/>
        <end position="22"/>
    </location>
</feature>
<reference evidence="2 3" key="1">
    <citation type="submission" date="2016-07" db="EMBL/GenBank/DDBJ databases">
        <title>Pervasive Adenine N6-methylation of Active Genes in Fungi.</title>
        <authorList>
            <consortium name="DOE Joint Genome Institute"/>
            <person name="Mondo S.J."/>
            <person name="Dannebaum R.O."/>
            <person name="Kuo R.C."/>
            <person name="Labutti K."/>
            <person name="Haridas S."/>
            <person name="Kuo A."/>
            <person name="Salamov A."/>
            <person name="Ahrendt S.R."/>
            <person name="Lipzen A."/>
            <person name="Sullivan W."/>
            <person name="Andreopoulos W.B."/>
            <person name="Clum A."/>
            <person name="Lindquist E."/>
            <person name="Daum C."/>
            <person name="Ramamoorthy G.K."/>
            <person name="Gryganskyi A."/>
            <person name="Culley D."/>
            <person name="Magnuson J.K."/>
            <person name="James T.Y."/>
            <person name="O'Malley M.A."/>
            <person name="Stajich J.E."/>
            <person name="Spatafora J.W."/>
            <person name="Visel A."/>
            <person name="Grigoriev I.V."/>
        </authorList>
    </citation>
    <scope>NUCLEOTIDE SEQUENCE [LARGE SCALE GENOMIC DNA]</scope>
    <source>
        <strain evidence="2 3">PL171</strain>
    </source>
</reference>
<dbReference type="STRING" id="765915.A0A1Y2HJ34"/>
<dbReference type="EMBL" id="MCFL01000027">
    <property type="protein sequence ID" value="ORZ34565.1"/>
    <property type="molecule type" value="Genomic_DNA"/>
</dbReference>
<dbReference type="AlphaFoldDB" id="A0A1Y2HJ34"/>
<organism evidence="2 3">
    <name type="scientific">Catenaria anguillulae PL171</name>
    <dbReference type="NCBI Taxonomy" id="765915"/>
    <lineage>
        <taxon>Eukaryota</taxon>
        <taxon>Fungi</taxon>
        <taxon>Fungi incertae sedis</taxon>
        <taxon>Blastocladiomycota</taxon>
        <taxon>Blastocladiomycetes</taxon>
        <taxon>Blastocladiales</taxon>
        <taxon>Catenariaceae</taxon>
        <taxon>Catenaria</taxon>
    </lineage>
</organism>
<name>A0A1Y2HJ34_9FUNG</name>
<feature type="chain" id="PRO_5013322426" description="Chitin-binding type-4 domain-containing protein" evidence="1">
    <location>
        <begin position="23"/>
        <end position="200"/>
    </location>
</feature>
<accession>A0A1Y2HJ34</accession>
<dbReference type="Proteomes" id="UP000193411">
    <property type="component" value="Unassembled WGS sequence"/>
</dbReference>
<gene>
    <name evidence="2" type="ORF">BCR44DRAFT_98492</name>
</gene>